<dbReference type="InterPro" id="IPR001455">
    <property type="entry name" value="TusA-like"/>
</dbReference>
<dbReference type="Gene3D" id="3.30.110.40">
    <property type="entry name" value="TusA-like domain"/>
    <property type="match status" value="1"/>
</dbReference>
<dbReference type="SUPFAM" id="SSF64307">
    <property type="entry name" value="SirA-like"/>
    <property type="match status" value="1"/>
</dbReference>
<comment type="caution">
    <text evidence="2">The sequence shown here is derived from an EMBL/GenBank/DDBJ whole genome shotgun (WGS) entry which is preliminary data.</text>
</comment>
<gene>
    <name evidence="2" type="ORF">ENU14_05515</name>
</gene>
<feature type="domain" description="UPF0033" evidence="1">
    <location>
        <begin position="23"/>
        <end position="89"/>
    </location>
</feature>
<dbReference type="EMBL" id="DTBJ01000047">
    <property type="protein sequence ID" value="HGM59023.1"/>
    <property type="molecule type" value="Genomic_DNA"/>
</dbReference>
<keyword evidence="2" id="KW-0808">Transferase</keyword>
<accession>A0A7C4H9R3</accession>
<reference evidence="2" key="1">
    <citation type="journal article" date="2020" name="mSystems">
        <title>Genome- and Community-Level Interaction Insights into Carbon Utilization and Element Cycling Functions of Hydrothermarchaeota in Hydrothermal Sediment.</title>
        <authorList>
            <person name="Zhou Z."/>
            <person name="Liu Y."/>
            <person name="Xu W."/>
            <person name="Pan J."/>
            <person name="Luo Z.H."/>
            <person name="Li M."/>
        </authorList>
    </citation>
    <scope>NUCLEOTIDE SEQUENCE [LARGE SCALE GENOMIC DNA]</scope>
    <source>
        <strain evidence="2">SpSt-642</strain>
    </source>
</reference>
<evidence type="ECO:0000259" key="1">
    <source>
        <dbReference type="Pfam" id="PF01206"/>
    </source>
</evidence>
<name>A0A7C4H9R3_STAMA</name>
<dbReference type="InterPro" id="IPR036868">
    <property type="entry name" value="TusA-like_sf"/>
</dbReference>
<proteinExistence type="predicted"/>
<dbReference type="Pfam" id="PF01206">
    <property type="entry name" value="TusA"/>
    <property type="match status" value="1"/>
</dbReference>
<dbReference type="GO" id="GO:0016740">
    <property type="term" value="F:transferase activity"/>
    <property type="evidence" value="ECO:0007669"/>
    <property type="project" value="UniProtKB-KW"/>
</dbReference>
<organism evidence="2">
    <name type="scientific">Staphylothermus marinus</name>
    <dbReference type="NCBI Taxonomy" id="2280"/>
    <lineage>
        <taxon>Archaea</taxon>
        <taxon>Thermoproteota</taxon>
        <taxon>Thermoprotei</taxon>
        <taxon>Desulfurococcales</taxon>
        <taxon>Desulfurococcaceae</taxon>
        <taxon>Staphylothermus</taxon>
    </lineage>
</organism>
<dbReference type="CDD" id="cd00291">
    <property type="entry name" value="SirA_YedF_YeeD"/>
    <property type="match status" value="1"/>
</dbReference>
<protein>
    <submittedName>
        <fullName evidence="2">Sulfurtransferase TusA family protein</fullName>
    </submittedName>
</protein>
<sequence>MKTQLYQSLNHNGVYRLSCREVFDFRRKSCPEPVIKTIRKVTSMSSGDCLIIYIDKEDCLELIKNTLELMGIKHRILREQNYWIINIEK</sequence>
<evidence type="ECO:0000313" key="2">
    <source>
        <dbReference type="EMBL" id="HGM59023.1"/>
    </source>
</evidence>
<dbReference type="AlphaFoldDB" id="A0A7C4H9R3"/>